<evidence type="ECO:0000313" key="3">
    <source>
        <dbReference type="EMBL" id="MBO1250305.1"/>
    </source>
</evidence>
<keyword evidence="1" id="KW-1133">Transmembrane helix</keyword>
<dbReference type="Pfam" id="PF13240">
    <property type="entry name" value="Zn_Ribbon_1"/>
    <property type="match status" value="1"/>
</dbReference>
<keyword evidence="1" id="KW-0472">Membrane</keyword>
<gene>
    <name evidence="3" type="ORF">J1777_10805</name>
</gene>
<dbReference type="Proteomes" id="UP000664731">
    <property type="component" value="Unassembled WGS sequence"/>
</dbReference>
<feature type="domain" description="Zinc-ribbon" evidence="2">
    <location>
        <begin position="5"/>
        <end position="25"/>
    </location>
</feature>
<reference evidence="3" key="1">
    <citation type="submission" date="2021-03" db="EMBL/GenBank/DDBJ databases">
        <title>Comamonas denitrificans.</title>
        <authorList>
            <person name="Finster K."/>
        </authorList>
    </citation>
    <scope>NUCLEOTIDE SEQUENCE</scope>
    <source>
        <strain evidence="3">MM2021_4</strain>
    </source>
</reference>
<proteinExistence type="predicted"/>
<accession>A0A939KAW5</accession>
<dbReference type="AlphaFoldDB" id="A0A939KAW5"/>
<evidence type="ECO:0000259" key="2">
    <source>
        <dbReference type="Pfam" id="PF13240"/>
    </source>
</evidence>
<dbReference type="EMBL" id="JAFNME010000024">
    <property type="protein sequence ID" value="MBO1250305.1"/>
    <property type="molecule type" value="Genomic_DNA"/>
</dbReference>
<keyword evidence="1" id="KW-0812">Transmembrane</keyword>
<organism evidence="3 4">
    <name type="scientific">Comamonas denitrificans</name>
    <dbReference type="NCBI Taxonomy" id="117506"/>
    <lineage>
        <taxon>Bacteria</taxon>
        <taxon>Pseudomonadati</taxon>
        <taxon>Pseudomonadota</taxon>
        <taxon>Betaproteobacteria</taxon>
        <taxon>Burkholderiales</taxon>
        <taxon>Comamonadaceae</taxon>
        <taxon>Comamonas</taxon>
    </lineage>
</organism>
<evidence type="ECO:0000313" key="4">
    <source>
        <dbReference type="Proteomes" id="UP000664731"/>
    </source>
</evidence>
<comment type="caution">
    <text evidence="3">The sequence shown here is derived from an EMBL/GenBank/DDBJ whole genome shotgun (WGS) entry which is preliminary data.</text>
</comment>
<dbReference type="InterPro" id="IPR026870">
    <property type="entry name" value="Zinc_ribbon_dom"/>
</dbReference>
<feature type="transmembrane region" description="Helical" evidence="1">
    <location>
        <begin position="115"/>
        <end position="137"/>
    </location>
</feature>
<name>A0A939KAW5_9BURK</name>
<keyword evidence="4" id="KW-1185">Reference proteome</keyword>
<protein>
    <submittedName>
        <fullName evidence="3">Zinc-ribbon domain-containing protein</fullName>
    </submittedName>
</protein>
<feature type="transmembrane region" description="Helical" evidence="1">
    <location>
        <begin position="67"/>
        <end position="87"/>
    </location>
</feature>
<evidence type="ECO:0000256" key="1">
    <source>
        <dbReference type="SAM" id="Phobius"/>
    </source>
</evidence>
<sequence length="309" mass="34251">MSHLFCTHCGQQIAATDRHCPHCGTMQTAVIPPLAVPGKKAVPDGIRGWSWGAFLLSWVWAIGNKTWIGLLALIPYVGLIMAIILGIKGREWAWQNKEWDSIEHFQRVQKQWNRWAFIIVGALLVIGLLAGIGIAMYEEHAPSTHTSQAQDIPPPAPTAASAPASTPFAQAFDEPLTHSASAQKYEPVFLSENDDGHLFKISSYPKKIIYKNTNLLDYLFEDTDMIGYLAFEKTYQFGENYIFIISTGENGNSCPATTYAFQVDTAANRISDKHEIDGCSENVETFSEGNTLMVKKEGNASIFYNGEVQ</sequence>